<evidence type="ECO:0000259" key="7">
    <source>
        <dbReference type="SMART" id="SM00382"/>
    </source>
</evidence>
<dbReference type="InterPro" id="IPR032423">
    <property type="entry name" value="AAA_assoc_2"/>
</dbReference>
<evidence type="ECO:0000256" key="5">
    <source>
        <dbReference type="ARBA" id="ARBA00022840"/>
    </source>
</evidence>
<dbReference type="RefSeq" id="WP_215435822.1">
    <property type="nucleotide sequence ID" value="NZ_AP025943.1"/>
</dbReference>
<evidence type="ECO:0000256" key="6">
    <source>
        <dbReference type="SAM" id="MobiDB-lite"/>
    </source>
</evidence>
<dbReference type="Pfam" id="PF00004">
    <property type="entry name" value="AAA"/>
    <property type="match status" value="1"/>
</dbReference>
<organism evidence="8 9">
    <name type="scientific">Akkermansia biwaensis</name>
    <dbReference type="NCBI Taxonomy" id="2946555"/>
    <lineage>
        <taxon>Bacteria</taxon>
        <taxon>Pseudomonadati</taxon>
        <taxon>Verrucomicrobiota</taxon>
        <taxon>Verrucomicrobiia</taxon>
        <taxon>Verrucomicrobiales</taxon>
        <taxon>Akkermansiaceae</taxon>
        <taxon>Akkermansia</taxon>
    </lineage>
</organism>
<evidence type="ECO:0000256" key="1">
    <source>
        <dbReference type="ARBA" id="ARBA00002393"/>
    </source>
</evidence>
<feature type="region of interest" description="Disordered" evidence="6">
    <location>
        <begin position="1"/>
        <end position="20"/>
    </location>
</feature>
<sequence length="462" mass="50915">MDLFSLQEAESREGFEPGADTSVMPLAARMRPRSLDEVAGQRHLLAPGKLLRRAIETDRFTSLIFYGPPGCGKTTLASVIARTTNAHFMMLNGVESNVAEIRERIAQAQMRMSMHGRKTVLFVDELHRFNKAQQDVLLPHLEKGTVRFIGATTENPYFAINSPLLSRSQVFPLEPVPEEELVSLLKRALADAERGLGASRVDMEEEALNHLAAKADGDARKALTALEVAVLSTPVGDDGIVHVDLSVAEESIQRKAIKYDRLGDSHYDTISAFIKSMRGSDPDAALYWLGMMLEAGEDIRFIGRRLVIAASEDVGLADSNALRVALDAARAAEMVGMPEARIPLAHATVYLATAPKSNSAYMGINAAMNDVRNGKTLAVPEHLRTPTRKKMAAAGGADAARLEYLYSHDYPEHYVPQAYLPEGRVYYTPTRNGLELRISERMEYRRKMAEEAVKGPDKPTKE</sequence>
<dbReference type="CDD" id="cd00009">
    <property type="entry name" value="AAA"/>
    <property type="match status" value="1"/>
</dbReference>
<dbReference type="InterPro" id="IPR003593">
    <property type="entry name" value="AAA+_ATPase"/>
</dbReference>
<protein>
    <recommendedName>
        <fullName evidence="3">Replication-associated recombination protein A</fullName>
    </recommendedName>
</protein>
<proteinExistence type="inferred from homology"/>
<dbReference type="EMBL" id="AP025943">
    <property type="protein sequence ID" value="BDL42453.1"/>
    <property type="molecule type" value="Genomic_DNA"/>
</dbReference>
<dbReference type="PANTHER" id="PTHR13779:SF7">
    <property type="entry name" value="ATPASE WRNIP1"/>
    <property type="match status" value="1"/>
</dbReference>
<evidence type="ECO:0000313" key="8">
    <source>
        <dbReference type="EMBL" id="BDL42453.1"/>
    </source>
</evidence>
<accession>A0ABN6QEU1</accession>
<keyword evidence="9" id="KW-1185">Reference proteome</keyword>
<dbReference type="Pfam" id="PF12002">
    <property type="entry name" value="MgsA_C"/>
    <property type="match status" value="1"/>
</dbReference>
<feature type="domain" description="AAA+ ATPase" evidence="7">
    <location>
        <begin position="59"/>
        <end position="177"/>
    </location>
</feature>
<dbReference type="Gene3D" id="1.10.3710.10">
    <property type="entry name" value="DNA polymerase III clamp loader subunits, C-terminal domain"/>
    <property type="match status" value="1"/>
</dbReference>
<reference evidence="8" key="1">
    <citation type="submission" date="2022-06" db="EMBL/GenBank/DDBJ databases">
        <title>Akkermansia biwalacus sp. nov., an anaerobic mucin-degrading bacterium isolated from human intestine.</title>
        <authorList>
            <person name="Kobayashi Y."/>
            <person name="Inoue S."/>
            <person name="Kawahara T."/>
            <person name="Kohda N."/>
        </authorList>
    </citation>
    <scope>NUCLEOTIDE SEQUENCE</scope>
    <source>
        <strain evidence="8">WON2089</strain>
    </source>
</reference>
<gene>
    <name evidence="8" type="ORF">Abiwalacus_00270</name>
</gene>
<evidence type="ECO:0000256" key="3">
    <source>
        <dbReference type="ARBA" id="ARBA00020776"/>
    </source>
</evidence>
<keyword evidence="4" id="KW-0547">Nucleotide-binding</keyword>
<keyword evidence="5" id="KW-0067">ATP-binding</keyword>
<dbReference type="SMART" id="SM00382">
    <property type="entry name" value="AAA"/>
    <property type="match status" value="1"/>
</dbReference>
<dbReference type="Gene3D" id="3.40.50.300">
    <property type="entry name" value="P-loop containing nucleotide triphosphate hydrolases"/>
    <property type="match status" value="1"/>
</dbReference>
<evidence type="ECO:0000313" key="9">
    <source>
        <dbReference type="Proteomes" id="UP001062263"/>
    </source>
</evidence>
<dbReference type="InterPro" id="IPR003959">
    <property type="entry name" value="ATPase_AAA_core"/>
</dbReference>
<dbReference type="Gene3D" id="1.20.272.10">
    <property type="match status" value="1"/>
</dbReference>
<dbReference type="SUPFAM" id="SSF48019">
    <property type="entry name" value="post-AAA+ oligomerization domain-like"/>
    <property type="match status" value="1"/>
</dbReference>
<name>A0ABN6QEU1_9BACT</name>
<comment type="function">
    <text evidence="1">DNA-dependent ATPase that plays important roles in cellular responses to stalled DNA replication processes.</text>
</comment>
<dbReference type="InterPro" id="IPR008921">
    <property type="entry name" value="DNA_pol3_clamp-load_cplx_C"/>
</dbReference>
<evidence type="ECO:0000256" key="2">
    <source>
        <dbReference type="ARBA" id="ARBA00008959"/>
    </source>
</evidence>
<dbReference type="InterPro" id="IPR051314">
    <property type="entry name" value="AAA_ATPase_RarA/MGS1/WRNIP1"/>
</dbReference>
<dbReference type="InterPro" id="IPR021886">
    <property type="entry name" value="MgsA_C"/>
</dbReference>
<dbReference type="Proteomes" id="UP001062263">
    <property type="component" value="Chromosome"/>
</dbReference>
<evidence type="ECO:0000256" key="4">
    <source>
        <dbReference type="ARBA" id="ARBA00022741"/>
    </source>
</evidence>
<dbReference type="Gene3D" id="1.10.8.60">
    <property type="match status" value="1"/>
</dbReference>
<comment type="similarity">
    <text evidence="2">Belongs to the AAA ATPase family. RarA/MGS1/WRNIP1 subfamily.</text>
</comment>
<dbReference type="InterPro" id="IPR027417">
    <property type="entry name" value="P-loop_NTPase"/>
</dbReference>
<dbReference type="PANTHER" id="PTHR13779">
    <property type="entry name" value="WERNER HELICASE-INTERACTING PROTEIN 1 FAMILY MEMBER"/>
    <property type="match status" value="1"/>
</dbReference>
<dbReference type="CDD" id="cd18139">
    <property type="entry name" value="HLD_clamp_RarA"/>
    <property type="match status" value="1"/>
</dbReference>
<dbReference type="Pfam" id="PF16193">
    <property type="entry name" value="AAA_assoc_2"/>
    <property type="match status" value="1"/>
</dbReference>
<dbReference type="SUPFAM" id="SSF52540">
    <property type="entry name" value="P-loop containing nucleoside triphosphate hydrolases"/>
    <property type="match status" value="1"/>
</dbReference>